<comment type="caution">
    <text evidence="2">The sequence shown here is derived from an EMBL/GenBank/DDBJ whole genome shotgun (WGS) entry which is preliminary data.</text>
</comment>
<organism evidence="2 3">
    <name type="scientific">Alkalibacillus flavidus</name>
    <dbReference type="NCBI Taxonomy" id="546021"/>
    <lineage>
        <taxon>Bacteria</taxon>
        <taxon>Bacillati</taxon>
        <taxon>Bacillota</taxon>
        <taxon>Bacilli</taxon>
        <taxon>Bacillales</taxon>
        <taxon>Bacillaceae</taxon>
        <taxon>Alkalibacillus</taxon>
    </lineage>
</organism>
<name>A0ABV2KVP0_9BACI</name>
<dbReference type="Proteomes" id="UP001549167">
    <property type="component" value="Unassembled WGS sequence"/>
</dbReference>
<dbReference type="GO" id="GO:0003677">
    <property type="term" value="F:DNA binding"/>
    <property type="evidence" value="ECO:0007669"/>
    <property type="project" value="UniProtKB-KW"/>
</dbReference>
<evidence type="ECO:0000313" key="3">
    <source>
        <dbReference type="Proteomes" id="UP001549167"/>
    </source>
</evidence>
<dbReference type="Gene3D" id="1.10.10.10">
    <property type="entry name" value="Winged helix-like DNA-binding domain superfamily/Winged helix DNA-binding domain"/>
    <property type="match status" value="1"/>
</dbReference>
<accession>A0ABV2KVP0</accession>
<dbReference type="EMBL" id="JBEPMX010000008">
    <property type="protein sequence ID" value="MET3683663.1"/>
    <property type="molecule type" value="Genomic_DNA"/>
</dbReference>
<keyword evidence="3" id="KW-1185">Reference proteome</keyword>
<gene>
    <name evidence="2" type="ORF">ABID56_001772</name>
</gene>
<dbReference type="InterPro" id="IPR036388">
    <property type="entry name" value="WH-like_DNA-bd_sf"/>
</dbReference>
<dbReference type="InterPro" id="IPR036390">
    <property type="entry name" value="WH_DNA-bd_sf"/>
</dbReference>
<sequence>MKLFAEETTYQRLSTFATLDGLNKAVRTHRANLADDLTPTQRDVLDVLARHSCTYKGVSFLRKNKLAELVGKSRRTVIYACNRLAELGVIEQHELRRPRGDRRQTVNAVVIQPAVQRDNDRHKADEKPAEKGDCTPELHTEETPQKTIKLPNHNIEDTGADSAPATALAHAIPAPVFNALKPFFNANELYEVYGVLLRAKAQINREIMLEDHGERYAQVFQNIIRKFKRGKVRNLTGMLFVSWRELTAEIDREIAKIGEVYYDWVNTDDSGAEDGGAAYFDWLADYYDGKGAMI</sequence>
<dbReference type="SUPFAM" id="SSF46785">
    <property type="entry name" value="Winged helix' DNA-binding domain"/>
    <property type="match status" value="1"/>
</dbReference>
<proteinExistence type="predicted"/>
<feature type="compositionally biased region" description="Basic and acidic residues" evidence="1">
    <location>
        <begin position="117"/>
        <end position="144"/>
    </location>
</feature>
<dbReference type="RefSeq" id="WP_354220260.1">
    <property type="nucleotide sequence ID" value="NZ_JBEPMX010000008.1"/>
</dbReference>
<evidence type="ECO:0000313" key="2">
    <source>
        <dbReference type="EMBL" id="MET3683663.1"/>
    </source>
</evidence>
<protein>
    <submittedName>
        <fullName evidence="2">DNA-binding Lrp family transcriptional regulator</fullName>
    </submittedName>
</protein>
<feature type="region of interest" description="Disordered" evidence="1">
    <location>
        <begin position="115"/>
        <end position="144"/>
    </location>
</feature>
<evidence type="ECO:0000256" key="1">
    <source>
        <dbReference type="SAM" id="MobiDB-lite"/>
    </source>
</evidence>
<keyword evidence="2" id="KW-0238">DNA-binding</keyword>
<reference evidence="2 3" key="1">
    <citation type="submission" date="2024-06" db="EMBL/GenBank/DDBJ databases">
        <title>Genomic Encyclopedia of Type Strains, Phase IV (KMG-IV): sequencing the most valuable type-strain genomes for metagenomic binning, comparative biology and taxonomic classification.</title>
        <authorList>
            <person name="Goeker M."/>
        </authorList>
    </citation>
    <scope>NUCLEOTIDE SEQUENCE [LARGE SCALE GENOMIC DNA]</scope>
    <source>
        <strain evidence="2 3">DSM 23520</strain>
    </source>
</reference>